<evidence type="ECO:0000313" key="2">
    <source>
        <dbReference type="Proteomes" id="UP001209107"/>
    </source>
</evidence>
<evidence type="ECO:0000313" key="1">
    <source>
        <dbReference type="EMBL" id="MCW4451425.1"/>
    </source>
</evidence>
<protein>
    <submittedName>
        <fullName evidence="1">Uncharacterized protein</fullName>
    </submittedName>
</protein>
<dbReference type="EMBL" id="JAPCHZ010000002">
    <property type="protein sequence ID" value="MCW4451425.1"/>
    <property type="molecule type" value="Genomic_DNA"/>
</dbReference>
<sequence>MNTETTYYKDSATSMESNILVDQSMLGMMSMMGENKDLIENSKELRALSTEWKSLYDIQKNGKITLNKDSAKVLQKLFLKINKDQGQVYGLSIKYDKLLPGEIASLLSQSKQLKNLPLQNVASWNGKVLTIDTDKFNSTEFLNEIAKNTPGSENIKHKTKSDSLEVYGKQMAKGMVGMMKMFNMNLNSTMKFQKPIKSIVGKHDFVKQIDNKTIQINVRTNDLLDNGKALTFKDKKIIVTTE</sequence>
<name>A0ABT3JKW7_9FLAO</name>
<reference evidence="1 2" key="1">
    <citation type="submission" date="2022-10" db="EMBL/GenBank/DDBJ databases">
        <title>Kaistella sp. BT-6-1-3.</title>
        <authorList>
            <person name="Ai J."/>
            <person name="Deng Z."/>
        </authorList>
    </citation>
    <scope>NUCLEOTIDE SEQUENCE [LARGE SCALE GENOMIC DNA]</scope>
    <source>
        <strain evidence="1 2">BT6-1-3</strain>
    </source>
</reference>
<accession>A0ABT3JKW7</accession>
<proteinExistence type="predicted"/>
<gene>
    <name evidence="1" type="ORF">OK344_04310</name>
</gene>
<dbReference type="RefSeq" id="WP_265143635.1">
    <property type="nucleotide sequence ID" value="NZ_JAPCHZ010000002.1"/>
</dbReference>
<organism evidence="1 2">
    <name type="scientific">Kaistella yananensis</name>
    <dbReference type="NCBI Taxonomy" id="2989820"/>
    <lineage>
        <taxon>Bacteria</taxon>
        <taxon>Pseudomonadati</taxon>
        <taxon>Bacteroidota</taxon>
        <taxon>Flavobacteriia</taxon>
        <taxon>Flavobacteriales</taxon>
        <taxon>Weeksellaceae</taxon>
        <taxon>Chryseobacterium group</taxon>
        <taxon>Kaistella</taxon>
    </lineage>
</organism>
<dbReference type="Proteomes" id="UP001209107">
    <property type="component" value="Unassembled WGS sequence"/>
</dbReference>
<comment type="caution">
    <text evidence="1">The sequence shown here is derived from an EMBL/GenBank/DDBJ whole genome shotgun (WGS) entry which is preliminary data.</text>
</comment>
<keyword evidence="2" id="KW-1185">Reference proteome</keyword>